<proteinExistence type="predicted"/>
<dbReference type="Pfam" id="PF13966">
    <property type="entry name" value="zf-RVT"/>
    <property type="match status" value="1"/>
</dbReference>
<evidence type="ECO:0000259" key="1">
    <source>
        <dbReference type="Pfam" id="PF13966"/>
    </source>
</evidence>
<gene>
    <name evidence="2" type="ORF">DARMORV10_C04P26190.1</name>
</gene>
<feature type="domain" description="Reverse transcriptase zinc-binding" evidence="1">
    <location>
        <begin position="16"/>
        <end position="53"/>
    </location>
</feature>
<name>A0A816JV51_BRANA</name>
<dbReference type="AlphaFoldDB" id="A0A816JV51"/>
<dbReference type="EMBL" id="HG994368">
    <property type="protein sequence ID" value="CAF1836359.1"/>
    <property type="molecule type" value="Genomic_DNA"/>
</dbReference>
<organism evidence="2">
    <name type="scientific">Brassica napus</name>
    <name type="common">Rape</name>
    <dbReference type="NCBI Taxonomy" id="3708"/>
    <lineage>
        <taxon>Eukaryota</taxon>
        <taxon>Viridiplantae</taxon>
        <taxon>Streptophyta</taxon>
        <taxon>Embryophyta</taxon>
        <taxon>Tracheophyta</taxon>
        <taxon>Spermatophyta</taxon>
        <taxon>Magnoliopsida</taxon>
        <taxon>eudicotyledons</taxon>
        <taxon>Gunneridae</taxon>
        <taxon>Pentapetalae</taxon>
        <taxon>rosids</taxon>
        <taxon>malvids</taxon>
        <taxon>Brassicales</taxon>
        <taxon>Brassicaceae</taxon>
        <taxon>Brassiceae</taxon>
        <taxon>Brassica</taxon>
    </lineage>
</organism>
<dbReference type="Proteomes" id="UP001295469">
    <property type="component" value="Chromosome C04"/>
</dbReference>
<accession>A0A816JV51</accession>
<sequence>MVFRAERLTFLYKQIHRLAGVKLALKGTCSLCHLEPETINHMLFRCTKAQELWQLTQCPSPSHGFTMVFEENMAFLFNSLDNQTPSETQESPLFCVNNAEEEASIWFEVNTQAQNIERLNTRTGYMER</sequence>
<evidence type="ECO:0000313" key="2">
    <source>
        <dbReference type="EMBL" id="CAF1836359.1"/>
    </source>
</evidence>
<protein>
    <submittedName>
        <fullName evidence="2">(rape) hypothetical protein</fullName>
    </submittedName>
</protein>
<reference evidence="2" key="1">
    <citation type="submission" date="2021-01" db="EMBL/GenBank/DDBJ databases">
        <authorList>
            <consortium name="Genoscope - CEA"/>
            <person name="William W."/>
        </authorList>
    </citation>
    <scope>NUCLEOTIDE SEQUENCE</scope>
</reference>
<dbReference type="InterPro" id="IPR026960">
    <property type="entry name" value="RVT-Znf"/>
</dbReference>